<dbReference type="EMBL" id="LR798327">
    <property type="protein sequence ID" value="CAB5224227.1"/>
    <property type="molecule type" value="Genomic_DNA"/>
</dbReference>
<dbReference type="EMBL" id="LR796685">
    <property type="protein sequence ID" value="CAB4158961.1"/>
    <property type="molecule type" value="Genomic_DNA"/>
</dbReference>
<proteinExistence type="predicted"/>
<protein>
    <submittedName>
        <fullName evidence="1">Uncharacterized protein</fullName>
    </submittedName>
</protein>
<gene>
    <name evidence="1" type="ORF">UFOVP705_38</name>
    <name evidence="2" type="ORF">UFOVP736_43</name>
</gene>
<evidence type="ECO:0000313" key="2">
    <source>
        <dbReference type="EMBL" id="CAB5224227.1"/>
    </source>
</evidence>
<accession>A0A6J5NNJ6</accession>
<reference evidence="1" key="1">
    <citation type="submission" date="2020-04" db="EMBL/GenBank/DDBJ databases">
        <authorList>
            <person name="Chiriac C."/>
            <person name="Salcher M."/>
            <person name="Ghai R."/>
            <person name="Kavagutti S V."/>
        </authorList>
    </citation>
    <scope>NUCLEOTIDE SEQUENCE</scope>
</reference>
<evidence type="ECO:0000313" key="1">
    <source>
        <dbReference type="EMBL" id="CAB4158961.1"/>
    </source>
</evidence>
<sequence length="589" mass="66566">MKNHSTQQKKPPLLEKLTGADAKKFGALPKIQLPGDNHLQNQFNSHLAACLQNHTLFRRSILPVIPDDGRLVSMSPDHFVSWATHYCVPYRIRYDKDGDPVEVFKDMTQTHAKQALQSHEFIYSMPPIERIYPCPVPLIDGNSFLTLATPGYNPATSTYVFNSALDQCYTPPDKSTMITSDGYYDDHLTLSDAVKHLYTVLKNFPFSDWDEYHTPTEDHPLYSTDPQGQPIPIRLSRSLAVQVGAMLSIFAANCIPQLASRMGFIMNADQQRSGKTLLVKIATIPVYGTFRAQSWRDDEESMIKLIDAEVLAASPYICFDNVRSFVESPSIEGFMTTPTWTGRILGRSEMFNAENNTTIFITGNNLNLGTDIKHRCLMIDLHVPEADIQSRDIDNIIDDYWLADPTNRRNILNALWAIVRHWDAAGRPTAMGRTRHGFDRWCKTIGGMVDLAGLGDMLATPILENAGDTEAEDIIALVTILYEINHHDYTHAEVIHHLWTNGLLTWSMSGREEYRPLREGSPETLTLHLDSKSQSKMGTLLQRHCHGERGAIHTLSINSIPVKVKFHSKGKGRHRRYFVTEIKKTITPK</sequence>
<name>A0A6J5NNJ6_9CAUD</name>
<organism evidence="1">
    <name type="scientific">uncultured Caudovirales phage</name>
    <dbReference type="NCBI Taxonomy" id="2100421"/>
    <lineage>
        <taxon>Viruses</taxon>
        <taxon>Duplodnaviria</taxon>
        <taxon>Heunggongvirae</taxon>
        <taxon>Uroviricota</taxon>
        <taxon>Caudoviricetes</taxon>
        <taxon>Peduoviridae</taxon>
        <taxon>Maltschvirus</taxon>
        <taxon>Maltschvirus maltsch</taxon>
    </lineage>
</organism>